<keyword evidence="2" id="KW-1185">Reference proteome</keyword>
<gene>
    <name evidence="1" type="ORF">CW354_01835</name>
</gene>
<evidence type="ECO:0000313" key="2">
    <source>
        <dbReference type="Proteomes" id="UP000239504"/>
    </source>
</evidence>
<protein>
    <submittedName>
        <fullName evidence="1">Uncharacterized protein</fullName>
    </submittedName>
</protein>
<proteinExistence type="predicted"/>
<name>A0A2S7KAT7_9PROT</name>
<organism evidence="1 2">
    <name type="scientific">Hyphococcus luteus</name>
    <dbReference type="NCBI Taxonomy" id="2058213"/>
    <lineage>
        <taxon>Bacteria</taxon>
        <taxon>Pseudomonadati</taxon>
        <taxon>Pseudomonadota</taxon>
        <taxon>Alphaproteobacteria</taxon>
        <taxon>Parvularculales</taxon>
        <taxon>Parvularculaceae</taxon>
        <taxon>Hyphococcus</taxon>
    </lineage>
</organism>
<dbReference type="EMBL" id="PJCH01000001">
    <property type="protein sequence ID" value="PQA89630.1"/>
    <property type="molecule type" value="Genomic_DNA"/>
</dbReference>
<sequence length="104" mass="10525">MTDLRKEQLALLRFEKQIAGLAATLAAGAVVAKGVDGKLHASNGGEAFAQMQSALVNLADVTAKAHEMMSVQAMQAGAQLLEAAGGGRPKPAASEAVRSILGIG</sequence>
<evidence type="ECO:0000313" key="1">
    <source>
        <dbReference type="EMBL" id="PQA89630.1"/>
    </source>
</evidence>
<comment type="caution">
    <text evidence="1">The sequence shown here is derived from an EMBL/GenBank/DDBJ whole genome shotgun (WGS) entry which is preliminary data.</text>
</comment>
<dbReference type="Proteomes" id="UP000239504">
    <property type="component" value="Unassembled WGS sequence"/>
</dbReference>
<dbReference type="AlphaFoldDB" id="A0A2S7KAT7"/>
<accession>A0A2S7KAT7</accession>
<reference evidence="1 2" key="1">
    <citation type="submission" date="2017-12" db="EMBL/GenBank/DDBJ databases">
        <authorList>
            <person name="Hurst M.R.H."/>
        </authorList>
    </citation>
    <scope>NUCLEOTIDE SEQUENCE [LARGE SCALE GENOMIC DNA]</scope>
    <source>
        <strain evidence="1 2">SY-3-19</strain>
    </source>
</reference>